<dbReference type="AlphaFoldDB" id="F2TGP1"/>
<gene>
    <name evidence="1" type="ORF">BDDG_05348</name>
</gene>
<reference evidence="1" key="1">
    <citation type="submission" date="2010-03" db="EMBL/GenBank/DDBJ databases">
        <title>Annotation of Blastomyces dermatitidis strain ATCC 18188.</title>
        <authorList>
            <consortium name="The Broad Institute Genome Sequencing Platform"/>
            <consortium name="Broad Institute Genome Sequencing Center for Infectious Disease."/>
            <person name="Cuomo C."/>
            <person name="Klein B."/>
            <person name="Sullivan T."/>
            <person name="Heitman J."/>
            <person name="Young S."/>
            <person name="Zeng Q."/>
            <person name="Gargeya S."/>
            <person name="Alvarado L."/>
            <person name="Berlin A.M."/>
            <person name="Chapman S.B."/>
            <person name="Chen Z."/>
            <person name="Freedman E."/>
            <person name="Gellesch M."/>
            <person name="Goldberg J."/>
            <person name="Griggs A."/>
            <person name="Gujja S."/>
            <person name="Heilman E."/>
            <person name="Heiman D."/>
            <person name="Howarth C."/>
            <person name="Mehta T."/>
            <person name="Neiman D."/>
            <person name="Pearson M."/>
            <person name="Roberts A."/>
            <person name="Saif S."/>
            <person name="Shea T."/>
            <person name="Shenoy N."/>
            <person name="Sisk P."/>
            <person name="Stolte C."/>
            <person name="Sykes S."/>
            <person name="White J."/>
            <person name="Yandava C."/>
            <person name="Haas B."/>
            <person name="Nusbaum C."/>
            <person name="Birren B."/>
        </authorList>
    </citation>
    <scope>NUCLEOTIDE SEQUENCE [LARGE SCALE GENOMIC DNA]</scope>
    <source>
        <strain evidence="1">ATCC 18188</strain>
    </source>
</reference>
<dbReference type="EMBL" id="GG749433">
    <property type="protein sequence ID" value="EGE82404.1"/>
    <property type="molecule type" value="Genomic_DNA"/>
</dbReference>
<dbReference type="HOGENOM" id="CLU_1160842_0_0_1"/>
<sequence>MMSPFNGGTIYEYQEEPATQHIPDGRPVAIKFKTVGLFLAVGGRHDGLRAFPEPLGSLLSGNAAILTTNCICNDLSTLCQAIHSTSKYVLDGTGDRAHWGLFIPNRTADPTGTLMRVMIGDNDDAKVRRRSGGATCEPVLTLAQFCKEDCLCLLQDYMHHERKLKMLRERASQGLSTIILLNNCQMFTIDVWMELNTWKIPISDPANFNQSYPGAVQNNSCQNSAISRPKQTKHWRAPA</sequence>
<name>F2TGP1_AJEDA</name>
<proteinExistence type="predicted"/>
<accession>F2TGP1</accession>
<protein>
    <submittedName>
        <fullName evidence="1">Uncharacterized protein</fullName>
    </submittedName>
</protein>
<dbReference type="Proteomes" id="UP000007802">
    <property type="component" value="Unassembled WGS sequence"/>
</dbReference>
<evidence type="ECO:0000313" key="1">
    <source>
        <dbReference type="EMBL" id="EGE82404.1"/>
    </source>
</evidence>
<organism evidence="1">
    <name type="scientific">Ajellomyces dermatitidis (strain ATCC 18188 / CBS 674.68)</name>
    <name type="common">Blastomyces dermatitidis</name>
    <dbReference type="NCBI Taxonomy" id="653446"/>
    <lineage>
        <taxon>Eukaryota</taxon>
        <taxon>Fungi</taxon>
        <taxon>Dikarya</taxon>
        <taxon>Ascomycota</taxon>
        <taxon>Pezizomycotina</taxon>
        <taxon>Eurotiomycetes</taxon>
        <taxon>Eurotiomycetidae</taxon>
        <taxon>Onygenales</taxon>
        <taxon>Ajellomycetaceae</taxon>
        <taxon>Blastomyces</taxon>
    </lineage>
</organism>